<proteinExistence type="inferred from homology"/>
<comment type="caution">
    <text evidence="5">The sequence shown here is derived from an EMBL/GenBank/DDBJ whole genome shotgun (WGS) entry which is preliminary data.</text>
</comment>
<name>A0A2U1JNX3_9FLAO</name>
<evidence type="ECO:0000256" key="3">
    <source>
        <dbReference type="ARBA" id="ARBA00022679"/>
    </source>
</evidence>
<gene>
    <name evidence="5" type="ORF">DB895_02495</name>
</gene>
<protein>
    <submittedName>
        <fullName evidence="5">Glycosyl transferase family 2</fullName>
    </submittedName>
</protein>
<reference evidence="5 6" key="1">
    <citation type="submission" date="2018-04" db="EMBL/GenBank/DDBJ databases">
        <title>Flavobacterium sp. nov., isolated from glacier ice.</title>
        <authorList>
            <person name="Liu Q."/>
            <person name="Xin Y.-H."/>
        </authorList>
    </citation>
    <scope>NUCLEOTIDE SEQUENCE [LARGE SCALE GENOMIC DNA]</scope>
    <source>
        <strain evidence="5 6">RB1R5</strain>
    </source>
</reference>
<dbReference type="RefSeq" id="WP_116723771.1">
    <property type="nucleotide sequence ID" value="NZ_QCZI01000002.1"/>
</dbReference>
<keyword evidence="3 5" id="KW-0808">Transferase</keyword>
<dbReference type="AlphaFoldDB" id="A0A2U1JNX3"/>
<keyword evidence="6" id="KW-1185">Reference proteome</keyword>
<evidence type="ECO:0000256" key="2">
    <source>
        <dbReference type="ARBA" id="ARBA00022676"/>
    </source>
</evidence>
<organism evidence="5 6">
    <name type="scientific">Flavobacterium psychrotolerans</name>
    <dbReference type="NCBI Taxonomy" id="2169410"/>
    <lineage>
        <taxon>Bacteria</taxon>
        <taxon>Pseudomonadati</taxon>
        <taxon>Bacteroidota</taxon>
        <taxon>Flavobacteriia</taxon>
        <taxon>Flavobacteriales</taxon>
        <taxon>Flavobacteriaceae</taxon>
        <taxon>Flavobacterium</taxon>
    </lineage>
</organism>
<dbReference type="Proteomes" id="UP000245449">
    <property type="component" value="Unassembled WGS sequence"/>
</dbReference>
<comment type="similarity">
    <text evidence="1">Belongs to the glycosyltransferase 2 family.</text>
</comment>
<dbReference type="InterPro" id="IPR001173">
    <property type="entry name" value="Glyco_trans_2-like"/>
</dbReference>
<dbReference type="Pfam" id="PF00535">
    <property type="entry name" value="Glycos_transf_2"/>
    <property type="match status" value="1"/>
</dbReference>
<dbReference type="InterPro" id="IPR050834">
    <property type="entry name" value="Glycosyltransf_2"/>
</dbReference>
<dbReference type="Gene3D" id="3.90.550.10">
    <property type="entry name" value="Spore Coat Polysaccharide Biosynthesis Protein SpsA, Chain A"/>
    <property type="match status" value="1"/>
</dbReference>
<sequence length="270" mass="30995">MNEIVLLIPHFNNPLGLIASLMSIGSTEKIDVIIVDDGSTKHGIDEIATRNAFTANGKLVFIYLDINKGIEHALNKGLEYISKNIEYKFVARLDCGDLCTGKRFEIQEIFLKENPEIKLVGSNVVAVNTKGVFLYNINMPINDKEIKNKMYFNSMLIHPTIMFSSEILATIGHYPINHKYAEDYAFFFAIIKKYKVANINQYLLQIEINENGISLSGRRQQVKSRINIIKGNFYFGYYPIYGLLRNYILLYTPYKLILFLKKKLNNEISN</sequence>
<dbReference type="SUPFAM" id="SSF53448">
    <property type="entry name" value="Nucleotide-diphospho-sugar transferases"/>
    <property type="match status" value="1"/>
</dbReference>
<dbReference type="EMBL" id="QCZI01000002">
    <property type="protein sequence ID" value="PWA06871.1"/>
    <property type="molecule type" value="Genomic_DNA"/>
</dbReference>
<dbReference type="OrthoDB" id="9815829at2"/>
<dbReference type="GO" id="GO:0016757">
    <property type="term" value="F:glycosyltransferase activity"/>
    <property type="evidence" value="ECO:0007669"/>
    <property type="project" value="UniProtKB-KW"/>
</dbReference>
<evidence type="ECO:0000313" key="6">
    <source>
        <dbReference type="Proteomes" id="UP000245449"/>
    </source>
</evidence>
<dbReference type="PANTHER" id="PTHR43685">
    <property type="entry name" value="GLYCOSYLTRANSFERASE"/>
    <property type="match status" value="1"/>
</dbReference>
<evidence type="ECO:0000256" key="1">
    <source>
        <dbReference type="ARBA" id="ARBA00006739"/>
    </source>
</evidence>
<dbReference type="PANTHER" id="PTHR43685:SF5">
    <property type="entry name" value="GLYCOSYLTRANSFERASE EPSE-RELATED"/>
    <property type="match status" value="1"/>
</dbReference>
<accession>A0A2U1JNX3</accession>
<feature type="domain" description="Glycosyltransferase 2-like" evidence="4">
    <location>
        <begin position="7"/>
        <end position="169"/>
    </location>
</feature>
<evidence type="ECO:0000313" key="5">
    <source>
        <dbReference type="EMBL" id="PWA06871.1"/>
    </source>
</evidence>
<evidence type="ECO:0000259" key="4">
    <source>
        <dbReference type="Pfam" id="PF00535"/>
    </source>
</evidence>
<keyword evidence="2" id="KW-0328">Glycosyltransferase</keyword>
<dbReference type="InterPro" id="IPR029044">
    <property type="entry name" value="Nucleotide-diphossugar_trans"/>
</dbReference>